<evidence type="ECO:0000313" key="10">
    <source>
        <dbReference type="EMBL" id="KAG5685051.1"/>
    </source>
</evidence>
<dbReference type="Proteomes" id="UP001107558">
    <property type="component" value="Chromosome 1"/>
</dbReference>
<dbReference type="PANTHER" id="PTHR45871:SF1">
    <property type="entry name" value="PHOSPHATIDYLINOSITOL N-ACETYLGLUCOSAMINYLTRANSFERASE SUBUNIT A"/>
    <property type="match status" value="1"/>
</dbReference>
<keyword evidence="5" id="KW-0808">Transferase</keyword>
<dbReference type="EC" id="2.4.1.198" evidence="2"/>
<evidence type="ECO:0000256" key="2">
    <source>
        <dbReference type="ARBA" id="ARBA00012420"/>
    </source>
</evidence>
<evidence type="ECO:0000259" key="9">
    <source>
        <dbReference type="Pfam" id="PF08288"/>
    </source>
</evidence>
<dbReference type="InterPro" id="IPR001296">
    <property type="entry name" value="Glyco_trans_1"/>
</dbReference>
<feature type="domain" description="Glycosyl transferase family 1" evidence="8">
    <location>
        <begin position="189"/>
        <end position="333"/>
    </location>
</feature>
<keyword evidence="11" id="KW-1185">Reference proteome</keyword>
<evidence type="ECO:0000256" key="5">
    <source>
        <dbReference type="ARBA" id="ARBA00022679"/>
    </source>
</evidence>
<dbReference type="InterPro" id="IPR039507">
    <property type="entry name" value="PIG-A/GPI3"/>
</dbReference>
<dbReference type="OrthoDB" id="734129at2759"/>
<evidence type="ECO:0000256" key="3">
    <source>
        <dbReference type="ARBA" id="ARBA00022502"/>
    </source>
</evidence>
<dbReference type="Pfam" id="PF00534">
    <property type="entry name" value="Glycos_transf_1"/>
    <property type="match status" value="1"/>
</dbReference>
<dbReference type="SUPFAM" id="SSF53756">
    <property type="entry name" value="UDP-Glycosyltransferase/glycogen phosphorylase"/>
    <property type="match status" value="1"/>
</dbReference>
<keyword evidence="4" id="KW-0328">Glycosyltransferase</keyword>
<keyword evidence="7" id="KW-0812">Transmembrane</keyword>
<evidence type="ECO:0000256" key="6">
    <source>
        <dbReference type="ARBA" id="ARBA00032160"/>
    </source>
</evidence>
<keyword evidence="7" id="KW-0472">Membrane</keyword>
<evidence type="ECO:0000256" key="1">
    <source>
        <dbReference type="ARBA" id="ARBA00004687"/>
    </source>
</evidence>
<dbReference type="InterPro" id="IPR013234">
    <property type="entry name" value="PIGA_GPI_anchor_biosynthesis"/>
</dbReference>
<proteinExistence type="predicted"/>
<reference evidence="10" key="1">
    <citation type="submission" date="2021-03" db="EMBL/GenBank/DDBJ databases">
        <title>Chromosome level genome of the anhydrobiotic midge Polypedilum vanderplanki.</title>
        <authorList>
            <person name="Yoshida Y."/>
            <person name="Kikawada T."/>
            <person name="Gusev O."/>
        </authorList>
    </citation>
    <scope>NUCLEOTIDE SEQUENCE</scope>
    <source>
        <strain evidence="10">NIAS01</strain>
        <tissue evidence="10">Whole body or cell culture</tissue>
    </source>
</reference>
<protein>
    <recommendedName>
        <fullName evidence="2">phosphatidylinositol N-acetylglucosaminyltransferase</fullName>
        <ecNumber evidence="2">2.4.1.198</ecNumber>
    </recommendedName>
    <alternativeName>
        <fullName evidence="6">GlcNAc-PI synthesis protein</fullName>
    </alternativeName>
</protein>
<gene>
    <name evidence="10" type="ORF">PVAND_014253</name>
</gene>
<organism evidence="10 11">
    <name type="scientific">Polypedilum vanderplanki</name>
    <name type="common">Sleeping chironomid midge</name>
    <dbReference type="NCBI Taxonomy" id="319348"/>
    <lineage>
        <taxon>Eukaryota</taxon>
        <taxon>Metazoa</taxon>
        <taxon>Ecdysozoa</taxon>
        <taxon>Arthropoda</taxon>
        <taxon>Hexapoda</taxon>
        <taxon>Insecta</taxon>
        <taxon>Pterygota</taxon>
        <taxon>Neoptera</taxon>
        <taxon>Endopterygota</taxon>
        <taxon>Diptera</taxon>
        <taxon>Nematocera</taxon>
        <taxon>Chironomoidea</taxon>
        <taxon>Chironomidae</taxon>
        <taxon>Chironominae</taxon>
        <taxon>Polypedilum</taxon>
        <taxon>Polypedilum</taxon>
    </lineage>
</organism>
<name>A0A9J6CTL4_POLVA</name>
<dbReference type="PANTHER" id="PTHR45871">
    <property type="entry name" value="N-ACETYLGLUCOSAMINYL-PHOSPHATIDYLINOSITOL BIOSYNTHETIC PROTEIN"/>
    <property type="match status" value="1"/>
</dbReference>
<keyword evidence="3" id="KW-0337">GPI-anchor biosynthesis</keyword>
<dbReference type="AlphaFoldDB" id="A0A9J6CTL4"/>
<dbReference type="FunFam" id="3.40.50.2000:FF:000026">
    <property type="entry name" value="Phosphatidylinositol N-acetylglucosaminyltransferase subunit A"/>
    <property type="match status" value="1"/>
</dbReference>
<evidence type="ECO:0000256" key="4">
    <source>
        <dbReference type="ARBA" id="ARBA00022676"/>
    </source>
</evidence>
<keyword evidence="7" id="KW-1133">Transmembrane helix</keyword>
<dbReference type="GO" id="GO:0000506">
    <property type="term" value="C:glycosylphosphatidylinositol-N-acetylglucosaminyltransferase (GPI-GnT) complex"/>
    <property type="evidence" value="ECO:0007669"/>
    <property type="project" value="InterPro"/>
</dbReference>
<evidence type="ECO:0000256" key="7">
    <source>
        <dbReference type="SAM" id="Phobius"/>
    </source>
</evidence>
<comment type="caution">
    <text evidence="10">The sequence shown here is derived from an EMBL/GenBank/DDBJ whole genome shotgun (WGS) entry which is preliminary data.</text>
</comment>
<evidence type="ECO:0000259" key="8">
    <source>
        <dbReference type="Pfam" id="PF00534"/>
    </source>
</evidence>
<dbReference type="GO" id="GO:0017176">
    <property type="term" value="F:phosphatidylinositol N-acetylglucosaminyltransferase activity"/>
    <property type="evidence" value="ECO:0007669"/>
    <property type="project" value="UniProtKB-EC"/>
</dbReference>
<comment type="pathway">
    <text evidence="1">Glycolipid biosynthesis; glycosylphosphatidylinositol-anchor biosynthesis.</text>
</comment>
<dbReference type="EMBL" id="JADBJN010000001">
    <property type="protein sequence ID" value="KAG5685051.1"/>
    <property type="molecule type" value="Genomic_DNA"/>
</dbReference>
<dbReference type="Gene3D" id="3.40.50.2000">
    <property type="entry name" value="Glycogen Phosphorylase B"/>
    <property type="match status" value="2"/>
</dbReference>
<sequence length="445" mass="51242">MNICLVSDFFYPNHGGVEEHIYNLSQCLLSSGHKVIIITHSYGNRKGIRYMTNGLKVYYLPIKVFYNQCILPTMICNIKILREIFIREQIQIIHGHSAFSVLAHEAMTIGVLMGRRAIFTDHSLFGFADLSAILTNKFLQISLSFCNHFICVSHTGKENTVLRAKMKASKVSVIPNAVNTLQFTPNPISRDKKMITIVIVSRLVYRKGIDLLASIIPYFKNRHYINFIIAGDGPKRELLEEVREKNNMQDRIQMLGALEHSEVRDVLTRGHIFLNTSLTEAFCMTIVEACSVGLHVISTRVGGVPEVLPEYLNVILVQPDIKSLINALEETIDRVERFRAGKSRKDEIICPFKINQIVSELYNWQDVSHRTEKIYRKVLEEPTKNLKEVMLTIVNRSGVYLFLLVVSLCYVIIKFYDWLYPANEIEICRNYNEMKNKNKNNYQRS</sequence>
<dbReference type="GO" id="GO:0006506">
    <property type="term" value="P:GPI anchor biosynthetic process"/>
    <property type="evidence" value="ECO:0007669"/>
    <property type="project" value="UniProtKB-KW"/>
</dbReference>
<accession>A0A9J6CTL4</accession>
<dbReference type="Pfam" id="PF08288">
    <property type="entry name" value="PIGA"/>
    <property type="match status" value="1"/>
</dbReference>
<feature type="domain" description="PIGA GPI anchor biosynthesis" evidence="9">
    <location>
        <begin position="40"/>
        <end position="129"/>
    </location>
</feature>
<evidence type="ECO:0000313" key="11">
    <source>
        <dbReference type="Proteomes" id="UP001107558"/>
    </source>
</evidence>
<dbReference type="CDD" id="cd03796">
    <property type="entry name" value="GT4_PIG-A-like"/>
    <property type="match status" value="1"/>
</dbReference>
<feature type="transmembrane region" description="Helical" evidence="7">
    <location>
        <begin position="399"/>
        <end position="419"/>
    </location>
</feature>